<dbReference type="PANTHER" id="PTHR43542">
    <property type="entry name" value="METHYLTRANSFERASE"/>
    <property type="match status" value="1"/>
</dbReference>
<dbReference type="AlphaFoldDB" id="A0A2S8FHS6"/>
<dbReference type="SUPFAM" id="SSF53335">
    <property type="entry name" value="S-adenosyl-L-methionine-dependent methyltransferases"/>
    <property type="match status" value="1"/>
</dbReference>
<name>A0A2S8FHS6_9BACT</name>
<dbReference type="Proteomes" id="UP000239388">
    <property type="component" value="Unassembled WGS sequence"/>
</dbReference>
<evidence type="ECO:0000256" key="2">
    <source>
        <dbReference type="ARBA" id="ARBA00022679"/>
    </source>
</evidence>
<dbReference type="InterPro" id="IPR004398">
    <property type="entry name" value="RNA_MeTrfase_RsmD"/>
</dbReference>
<dbReference type="InterPro" id="IPR029063">
    <property type="entry name" value="SAM-dependent_MTases_sf"/>
</dbReference>
<gene>
    <name evidence="3" type="ORF">C5Y98_20145</name>
</gene>
<keyword evidence="1 3" id="KW-0489">Methyltransferase</keyword>
<dbReference type="Pfam" id="PF03602">
    <property type="entry name" value="Cons_hypoth95"/>
    <property type="match status" value="1"/>
</dbReference>
<evidence type="ECO:0000256" key="1">
    <source>
        <dbReference type="ARBA" id="ARBA00022603"/>
    </source>
</evidence>
<sequence length="254" mass="28552">MAFRCWSLRLMMLWGVRGRRLHGTINASFFCVFPSCCSPFMAKRPSPKRKPNRGNASQQPVVDAPMRIIGGQLKNKRIEYSGDVRTRPMKERVREAVFNLIGPSIKGKLAIDLFAGTGALGLEAISRGAIGAHLIERHVPTSKLIRANAEALELVDQVTIYAHNSFIWVKKELPNLPRTPWAVFICPPYEFFVSRAEEMEKQIRTLIESAPPESVLIVEFDSQFDGANLPDAENWDVRVYSPAHVGVYRTAESD</sequence>
<evidence type="ECO:0000313" key="3">
    <source>
        <dbReference type="EMBL" id="PQO31725.1"/>
    </source>
</evidence>
<reference evidence="3 4" key="1">
    <citation type="submission" date="2018-02" db="EMBL/GenBank/DDBJ databases">
        <title>Comparative genomes isolates from brazilian mangrove.</title>
        <authorList>
            <person name="Araujo J.E."/>
            <person name="Taketani R.G."/>
            <person name="Silva M.C.P."/>
            <person name="Loureco M.V."/>
            <person name="Andreote F.D."/>
        </authorList>
    </citation>
    <scope>NUCLEOTIDE SEQUENCE [LARGE SCALE GENOMIC DNA]</scope>
    <source>
        <strain evidence="3 4">NAP PRIS-MGV</strain>
    </source>
</reference>
<organism evidence="3 4">
    <name type="scientific">Blastopirellula marina</name>
    <dbReference type="NCBI Taxonomy" id="124"/>
    <lineage>
        <taxon>Bacteria</taxon>
        <taxon>Pseudomonadati</taxon>
        <taxon>Planctomycetota</taxon>
        <taxon>Planctomycetia</taxon>
        <taxon>Pirellulales</taxon>
        <taxon>Pirellulaceae</taxon>
        <taxon>Blastopirellula</taxon>
    </lineage>
</organism>
<comment type="caution">
    <text evidence="3">The sequence shown here is derived from an EMBL/GenBank/DDBJ whole genome shotgun (WGS) entry which is preliminary data.</text>
</comment>
<protein>
    <submittedName>
        <fullName evidence="3">16S rRNA (Guanine(966)-N(2))-methyltransferase RsmD</fullName>
    </submittedName>
</protein>
<evidence type="ECO:0000313" key="4">
    <source>
        <dbReference type="Proteomes" id="UP000239388"/>
    </source>
</evidence>
<dbReference type="PANTHER" id="PTHR43542:SF1">
    <property type="entry name" value="METHYLTRANSFERASE"/>
    <property type="match status" value="1"/>
</dbReference>
<accession>A0A2S8FHS6</accession>
<keyword evidence="2 3" id="KW-0808">Transferase</keyword>
<dbReference type="EMBL" id="PUIB01000019">
    <property type="protein sequence ID" value="PQO31725.1"/>
    <property type="molecule type" value="Genomic_DNA"/>
</dbReference>
<proteinExistence type="predicted"/>
<dbReference type="GO" id="GO:0031167">
    <property type="term" value="P:rRNA methylation"/>
    <property type="evidence" value="ECO:0007669"/>
    <property type="project" value="InterPro"/>
</dbReference>
<dbReference type="Gene3D" id="3.40.50.150">
    <property type="entry name" value="Vaccinia Virus protein VP39"/>
    <property type="match status" value="1"/>
</dbReference>
<dbReference type="GO" id="GO:0008168">
    <property type="term" value="F:methyltransferase activity"/>
    <property type="evidence" value="ECO:0007669"/>
    <property type="project" value="UniProtKB-KW"/>
</dbReference>